<comment type="caution">
    <text evidence="2">The sequence shown here is derived from an EMBL/GenBank/DDBJ whole genome shotgun (WGS) entry which is preliminary data.</text>
</comment>
<evidence type="ECO:0000256" key="1">
    <source>
        <dbReference type="ARBA" id="ARBA00011047"/>
    </source>
</evidence>
<protein>
    <recommendedName>
        <fullName evidence="4">Cell division cycle protein 123</fullName>
    </recommendedName>
</protein>
<dbReference type="GO" id="GO:0005737">
    <property type="term" value="C:cytoplasm"/>
    <property type="evidence" value="ECO:0007669"/>
    <property type="project" value="TreeGrafter"/>
</dbReference>
<dbReference type="PANTHER" id="PTHR15323">
    <property type="entry name" value="D123 PROTEIN"/>
    <property type="match status" value="1"/>
</dbReference>
<reference evidence="2 3" key="1">
    <citation type="journal article" date="2018" name="BMC Genomics">
        <title>The genome of Naegleria lovaniensis, the basis for a comparative approach to unravel pathogenicity factors of the human pathogenic amoeba N. fowleri.</title>
        <authorList>
            <person name="Liechti N."/>
            <person name="Schurch N."/>
            <person name="Bruggmann R."/>
            <person name="Wittwer M."/>
        </authorList>
    </citation>
    <scope>NUCLEOTIDE SEQUENCE [LARGE SCALE GENOMIC DNA]</scope>
    <source>
        <strain evidence="2 3">ATCC 30569</strain>
    </source>
</reference>
<dbReference type="PANTHER" id="PTHR15323:SF6">
    <property type="entry name" value="CELL DIVISION CYCLE PROTEIN 123 HOMOLOG"/>
    <property type="match status" value="1"/>
</dbReference>
<evidence type="ECO:0000313" key="3">
    <source>
        <dbReference type="Proteomes" id="UP000816034"/>
    </source>
</evidence>
<dbReference type="AlphaFoldDB" id="A0AA88KHS7"/>
<organism evidence="2 3">
    <name type="scientific">Naegleria lovaniensis</name>
    <name type="common">Amoeba</name>
    <dbReference type="NCBI Taxonomy" id="51637"/>
    <lineage>
        <taxon>Eukaryota</taxon>
        <taxon>Discoba</taxon>
        <taxon>Heterolobosea</taxon>
        <taxon>Tetramitia</taxon>
        <taxon>Eutetramitia</taxon>
        <taxon>Vahlkampfiidae</taxon>
        <taxon>Naegleria</taxon>
    </lineage>
</organism>
<evidence type="ECO:0000313" key="2">
    <source>
        <dbReference type="EMBL" id="KAG2373162.1"/>
    </source>
</evidence>
<dbReference type="RefSeq" id="XP_044542336.1">
    <property type="nucleotide sequence ID" value="XM_044688566.1"/>
</dbReference>
<accession>A0AA88KHS7</accession>
<sequence length="417" mass="49647">MQQQDNKPLEIVHDDRTMSSLNKNITQEQQEGVNNNLSSSTPFSSPFLLSNDEIRKLRIEDHRLEWYRRRHYQNCFALDTWYQQLEKYTFRTVSVELKFEEAKALISLIKLNQSSNERVASDFKHRLTDSELKLLKNIEERIDDCMKQHEEMFKNGAFVKLNTRSPKDVPWREHENPIYQQLVQIEMDQLQENTPNHVYIAFLKAMNKSMRVRNGKEALELLSRSQRIYEDLQKNTEFGEELYDSKIIIREWIDEVIENPQYEFRCFVHENRLNAISQYFCDVKFQELCDRKLEIQHQINDFFQNTVLTSITHASFVIDFFVSPTRGVMVIELNPFHIGAGACLFSWKQDRQIMMFGPQEFRIKEQNADESIYKSFLTIPWEKHLVLHHHVQSPNYSREELLLKNKEAPEEGKCVLA</sequence>
<dbReference type="Pfam" id="PF07065">
    <property type="entry name" value="D123"/>
    <property type="match status" value="1"/>
</dbReference>
<dbReference type="EMBL" id="PYSW02000059">
    <property type="protein sequence ID" value="KAG2373162.1"/>
    <property type="molecule type" value="Genomic_DNA"/>
</dbReference>
<gene>
    <name evidence="2" type="ORF">C9374_012764</name>
</gene>
<dbReference type="GeneID" id="68105218"/>
<name>A0AA88KHS7_NAELO</name>
<dbReference type="InterPro" id="IPR009772">
    <property type="entry name" value="CDC123"/>
</dbReference>
<comment type="similarity">
    <text evidence="1">Belongs to the CDC123 family.</text>
</comment>
<dbReference type="Proteomes" id="UP000816034">
    <property type="component" value="Unassembled WGS sequence"/>
</dbReference>
<keyword evidence="3" id="KW-1185">Reference proteome</keyword>
<evidence type="ECO:0008006" key="4">
    <source>
        <dbReference type="Google" id="ProtNLM"/>
    </source>
</evidence>
<proteinExistence type="inferred from homology"/>